<dbReference type="InterPro" id="IPR036737">
    <property type="entry name" value="OmpA-like_sf"/>
</dbReference>
<evidence type="ECO:0000256" key="6">
    <source>
        <dbReference type="ARBA" id="ARBA00023136"/>
    </source>
</evidence>
<evidence type="ECO:0000256" key="3">
    <source>
        <dbReference type="ARBA" id="ARBA00022475"/>
    </source>
</evidence>
<evidence type="ECO:0000256" key="7">
    <source>
        <dbReference type="PROSITE-ProRule" id="PRU00473"/>
    </source>
</evidence>
<dbReference type="CDD" id="cd07185">
    <property type="entry name" value="OmpA_C-like"/>
    <property type="match status" value="1"/>
</dbReference>
<sequence length="253" mass="28153">MSRKKKHEEDHIDETWLIPYSDMLTLLLALFIVMFAMSQVNQQKFQKAAKEFNAVFSGGSGVMPEGGNSVAVLQETNSSDEAKKGVIEEDKMTEIKKGLEKGFAESGYADKVSVGLNGEGLEVCIQDAVLFNSGDANVLQELSPVLLEISKKVKDLDNNIKIIGHTDNRPIKTAKFGSNWDLSAMRAINVMHYMVDIGGLKPEKLSIQAFGEYKPKYDNSTEEGQAKNRRVEIFIVRNYPKTNKKVDGFSKPN</sequence>
<evidence type="ECO:0000256" key="4">
    <source>
        <dbReference type="ARBA" id="ARBA00022692"/>
    </source>
</evidence>
<proteinExistence type="inferred from homology"/>
<dbReference type="RefSeq" id="WP_072991121.1">
    <property type="nucleotide sequence ID" value="NZ_FQZB01000015.1"/>
</dbReference>
<feature type="domain" description="OmpA-like" evidence="9">
    <location>
        <begin position="118"/>
        <end position="239"/>
    </location>
</feature>
<keyword evidence="4 8" id="KW-0812">Transmembrane</keyword>
<dbReference type="PROSITE" id="PS51123">
    <property type="entry name" value="OMPA_2"/>
    <property type="match status" value="1"/>
</dbReference>
<keyword evidence="6 7" id="KW-0472">Membrane</keyword>
<comment type="subcellular location">
    <subcellularLocation>
        <location evidence="1">Cell membrane</location>
        <topology evidence="1">Single-pass membrane protein</topology>
    </subcellularLocation>
</comment>
<evidence type="ECO:0000256" key="2">
    <source>
        <dbReference type="ARBA" id="ARBA00008914"/>
    </source>
</evidence>
<dbReference type="PANTHER" id="PTHR30329">
    <property type="entry name" value="STATOR ELEMENT OF FLAGELLAR MOTOR COMPLEX"/>
    <property type="match status" value="1"/>
</dbReference>
<evidence type="ECO:0000313" key="10">
    <source>
        <dbReference type="EMBL" id="SHK29255.1"/>
    </source>
</evidence>
<evidence type="ECO:0000313" key="11">
    <source>
        <dbReference type="Proteomes" id="UP000184310"/>
    </source>
</evidence>
<accession>A0A1M6R9V9</accession>
<dbReference type="AlphaFoldDB" id="A0A1M6R9V9"/>
<reference evidence="10 11" key="1">
    <citation type="submission" date="2016-11" db="EMBL/GenBank/DDBJ databases">
        <authorList>
            <person name="Jaros S."/>
            <person name="Januszkiewicz K."/>
            <person name="Wedrychowicz H."/>
        </authorList>
    </citation>
    <scope>NUCLEOTIDE SEQUENCE [LARGE SCALE GENOMIC DNA]</scope>
    <source>
        <strain evidence="10 11">DSM 21758</strain>
    </source>
</reference>
<evidence type="ECO:0000256" key="8">
    <source>
        <dbReference type="SAM" id="Phobius"/>
    </source>
</evidence>
<dbReference type="Pfam" id="PF00691">
    <property type="entry name" value="OmpA"/>
    <property type="match status" value="1"/>
</dbReference>
<dbReference type="STRING" id="1121302.SAMN02745163_03583"/>
<comment type="similarity">
    <text evidence="2">Belongs to the MotB family.</text>
</comment>
<evidence type="ECO:0000259" key="9">
    <source>
        <dbReference type="PROSITE" id="PS51123"/>
    </source>
</evidence>
<name>A0A1M6R9V9_9CLOT</name>
<evidence type="ECO:0000256" key="1">
    <source>
        <dbReference type="ARBA" id="ARBA00004162"/>
    </source>
</evidence>
<gene>
    <name evidence="10" type="ORF">SAMN02745163_03583</name>
</gene>
<dbReference type="Gene3D" id="3.30.1330.60">
    <property type="entry name" value="OmpA-like domain"/>
    <property type="match status" value="1"/>
</dbReference>
<organism evidence="10 11">
    <name type="scientific">Clostridium cavendishii DSM 21758</name>
    <dbReference type="NCBI Taxonomy" id="1121302"/>
    <lineage>
        <taxon>Bacteria</taxon>
        <taxon>Bacillati</taxon>
        <taxon>Bacillota</taxon>
        <taxon>Clostridia</taxon>
        <taxon>Eubacteriales</taxon>
        <taxon>Clostridiaceae</taxon>
        <taxon>Clostridium</taxon>
    </lineage>
</organism>
<protein>
    <submittedName>
        <fullName evidence="10">Chemotaxis protein MotB</fullName>
    </submittedName>
</protein>
<keyword evidence="11" id="KW-1185">Reference proteome</keyword>
<keyword evidence="3" id="KW-1003">Cell membrane</keyword>
<dbReference type="Proteomes" id="UP000184310">
    <property type="component" value="Unassembled WGS sequence"/>
</dbReference>
<dbReference type="SUPFAM" id="SSF103088">
    <property type="entry name" value="OmpA-like"/>
    <property type="match status" value="1"/>
</dbReference>
<dbReference type="InterPro" id="IPR006665">
    <property type="entry name" value="OmpA-like"/>
</dbReference>
<dbReference type="PANTHER" id="PTHR30329:SF21">
    <property type="entry name" value="LIPOPROTEIN YIAD-RELATED"/>
    <property type="match status" value="1"/>
</dbReference>
<dbReference type="EMBL" id="FQZB01000015">
    <property type="protein sequence ID" value="SHK29255.1"/>
    <property type="molecule type" value="Genomic_DNA"/>
</dbReference>
<dbReference type="InterPro" id="IPR050330">
    <property type="entry name" value="Bact_OuterMem_StrucFunc"/>
</dbReference>
<feature type="transmembrane region" description="Helical" evidence="8">
    <location>
        <begin position="20"/>
        <end position="37"/>
    </location>
</feature>
<dbReference type="OrthoDB" id="9815217at2"/>
<dbReference type="GO" id="GO:0005886">
    <property type="term" value="C:plasma membrane"/>
    <property type="evidence" value="ECO:0007669"/>
    <property type="project" value="UniProtKB-SubCell"/>
</dbReference>
<evidence type="ECO:0000256" key="5">
    <source>
        <dbReference type="ARBA" id="ARBA00022989"/>
    </source>
</evidence>
<dbReference type="InterPro" id="IPR025713">
    <property type="entry name" value="MotB-like_N_dom"/>
</dbReference>
<dbReference type="Pfam" id="PF13677">
    <property type="entry name" value="MotB_plug"/>
    <property type="match status" value="1"/>
</dbReference>
<keyword evidence="5 8" id="KW-1133">Transmembrane helix</keyword>